<dbReference type="GO" id="GO:0007165">
    <property type="term" value="P:signal transduction"/>
    <property type="evidence" value="ECO:0007669"/>
    <property type="project" value="InterPro"/>
</dbReference>
<feature type="domain" description="HAMP" evidence="4">
    <location>
        <begin position="21"/>
        <end position="62"/>
    </location>
</feature>
<sequence length="62" mass="6954">MVLISLVALVITIVFVYVFAARFVRPIHKLNQTVKEVAEGDLTKTTHVQGKNEIVVLSQDFN</sequence>
<comment type="caution">
    <text evidence="5">The sequence shown here is derived from an EMBL/GenBank/DDBJ whole genome shotgun (WGS) entry which is preliminary data.</text>
</comment>
<dbReference type="CDD" id="cd06225">
    <property type="entry name" value="HAMP"/>
    <property type="match status" value="1"/>
</dbReference>
<keyword evidence="2" id="KW-1003">Cell membrane</keyword>
<keyword evidence="3" id="KW-0472">Membrane</keyword>
<evidence type="ECO:0000313" key="6">
    <source>
        <dbReference type="Proteomes" id="UP001259239"/>
    </source>
</evidence>
<protein>
    <submittedName>
        <fullName evidence="5">HAMP domain-containing protein</fullName>
    </submittedName>
</protein>
<dbReference type="SUPFAM" id="SSF158472">
    <property type="entry name" value="HAMP domain-like"/>
    <property type="match status" value="1"/>
</dbReference>
<dbReference type="GO" id="GO:0005886">
    <property type="term" value="C:plasma membrane"/>
    <property type="evidence" value="ECO:0007669"/>
    <property type="project" value="UniProtKB-SubCell"/>
</dbReference>
<evidence type="ECO:0000256" key="2">
    <source>
        <dbReference type="ARBA" id="ARBA00022475"/>
    </source>
</evidence>
<dbReference type="Gene3D" id="6.10.340.10">
    <property type="match status" value="1"/>
</dbReference>
<comment type="subcellular location">
    <subcellularLocation>
        <location evidence="1">Cell membrane</location>
    </subcellularLocation>
</comment>
<dbReference type="AlphaFoldDB" id="A0AAP5N2U2"/>
<name>A0AAP5N2U2_9BACL</name>
<accession>A0AAP5N2U2</accession>
<dbReference type="RefSeq" id="WP_046654999.1">
    <property type="nucleotide sequence ID" value="NZ_JAMDNE010000032.1"/>
</dbReference>
<reference evidence="5" key="2">
    <citation type="submission" date="2023-03" db="EMBL/GenBank/DDBJ databases">
        <authorList>
            <person name="Obshta O."/>
            <person name="Zabrodski M.W."/>
            <person name="Soomro T."/>
            <person name="Wilson G."/>
            <person name="Masood F."/>
            <person name="Thebeau J."/>
            <person name="Bezerra Da Silva M.C."/>
            <person name="Raza F."/>
            <person name="Biganski S."/>
            <person name="Jose M."/>
            <person name="Camilli M."/>
            <person name="Kozii I.V."/>
            <person name="Kozii R.V."/>
            <person name="Simko E."/>
            <person name="Wood S.C."/>
        </authorList>
    </citation>
    <scope>NUCLEOTIDE SEQUENCE</scope>
    <source>
        <strain evidence="5">PL001</strain>
    </source>
</reference>
<dbReference type="EMBL" id="JARQGV010000004">
    <property type="protein sequence ID" value="MDT2251475.1"/>
    <property type="molecule type" value="Genomic_DNA"/>
</dbReference>
<evidence type="ECO:0000313" key="5">
    <source>
        <dbReference type="EMBL" id="MDT2251475.1"/>
    </source>
</evidence>
<evidence type="ECO:0000256" key="1">
    <source>
        <dbReference type="ARBA" id="ARBA00004236"/>
    </source>
</evidence>
<dbReference type="Pfam" id="PF00672">
    <property type="entry name" value="HAMP"/>
    <property type="match status" value="1"/>
</dbReference>
<evidence type="ECO:0000256" key="3">
    <source>
        <dbReference type="ARBA" id="ARBA00023136"/>
    </source>
</evidence>
<gene>
    <name evidence="5" type="ORF">P7H09_09085</name>
</gene>
<organism evidence="5 6">
    <name type="scientific">Paenibacillus larvae</name>
    <dbReference type="NCBI Taxonomy" id="1464"/>
    <lineage>
        <taxon>Bacteria</taxon>
        <taxon>Bacillati</taxon>
        <taxon>Bacillota</taxon>
        <taxon>Bacilli</taxon>
        <taxon>Bacillales</taxon>
        <taxon>Paenibacillaceae</taxon>
        <taxon>Paenibacillus</taxon>
    </lineage>
</organism>
<reference evidence="5" key="1">
    <citation type="journal article" date="2023" name="J. Vet. Diagn. Invest.">
        <title>Oxytetracycline-resistant Paenibacillus larvae identified in commercial beekeeping operations in Saskatchewan using pooled honey sampling.</title>
        <authorList>
            <person name="Obshta O."/>
            <person name="Zabrodski M.W."/>
            <person name="Soomro T."/>
            <person name="Wilson G."/>
            <person name="Masood F."/>
            <person name="Thebeau J."/>
            <person name="Silva M.C.B."/>
            <person name="Biganski S."/>
            <person name="Kozii I.V."/>
            <person name="Koziy R.V."/>
            <person name="Raza M.F."/>
            <person name="Jose M.S."/>
            <person name="Simko E."/>
            <person name="Wood S.C."/>
        </authorList>
    </citation>
    <scope>NUCLEOTIDE SEQUENCE</scope>
    <source>
        <strain evidence="5">PL001</strain>
    </source>
</reference>
<proteinExistence type="predicted"/>
<dbReference type="PROSITE" id="PS50885">
    <property type="entry name" value="HAMP"/>
    <property type="match status" value="1"/>
</dbReference>
<dbReference type="InterPro" id="IPR003660">
    <property type="entry name" value="HAMP_dom"/>
</dbReference>
<evidence type="ECO:0000259" key="4">
    <source>
        <dbReference type="PROSITE" id="PS50885"/>
    </source>
</evidence>
<dbReference type="Proteomes" id="UP001259239">
    <property type="component" value="Unassembled WGS sequence"/>
</dbReference>